<dbReference type="PIRSF" id="PIRSF036427">
    <property type="entry name" value="Precrrn-2_mtase"/>
    <property type="match status" value="1"/>
</dbReference>
<dbReference type="UniPathway" id="UPA00148"/>
<gene>
    <name evidence="9" type="primary">cbiL</name>
    <name evidence="9" type="ORF">EHSB41UT_02919</name>
</gene>
<evidence type="ECO:0000256" key="7">
    <source>
        <dbReference type="PIRNR" id="PIRNR036427"/>
    </source>
</evidence>
<keyword evidence="10" id="KW-1185">Reference proteome</keyword>
<accession>A0A1X7ALG2</accession>
<evidence type="ECO:0000256" key="4">
    <source>
        <dbReference type="ARBA" id="ARBA00022603"/>
    </source>
</evidence>
<dbReference type="OrthoDB" id="9804789at2"/>
<dbReference type="CDD" id="cd11645">
    <property type="entry name" value="Precorrin_2_C20_MT"/>
    <property type="match status" value="1"/>
</dbReference>
<dbReference type="InterPro" id="IPR012382">
    <property type="entry name" value="CobI/CbiL"/>
</dbReference>
<dbReference type="GO" id="GO:0009236">
    <property type="term" value="P:cobalamin biosynthetic process"/>
    <property type="evidence" value="ECO:0007669"/>
    <property type="project" value="UniProtKB-UniRule"/>
</dbReference>
<evidence type="ECO:0000256" key="6">
    <source>
        <dbReference type="ARBA" id="ARBA00022691"/>
    </source>
</evidence>
<dbReference type="AlphaFoldDB" id="A0A1X7ALG2"/>
<name>A0A1X7ALG2_9GAMM</name>
<dbReference type="SUPFAM" id="SSF53790">
    <property type="entry name" value="Tetrapyrrole methylase"/>
    <property type="match status" value="1"/>
</dbReference>
<keyword evidence="4 9" id="KW-0489">Methyltransferase</keyword>
<feature type="domain" description="Tetrapyrrole methylase" evidence="8">
    <location>
        <begin position="8"/>
        <end position="220"/>
    </location>
</feature>
<dbReference type="Proteomes" id="UP000196573">
    <property type="component" value="Unassembled WGS sequence"/>
</dbReference>
<evidence type="ECO:0000259" key="8">
    <source>
        <dbReference type="Pfam" id="PF00590"/>
    </source>
</evidence>
<dbReference type="InterPro" id="IPR014777">
    <property type="entry name" value="4pyrrole_Mease_sub1"/>
</dbReference>
<dbReference type="InterPro" id="IPR000878">
    <property type="entry name" value="4pyrrol_Mease"/>
</dbReference>
<reference evidence="9 10" key="1">
    <citation type="submission" date="2017-03" db="EMBL/GenBank/DDBJ databases">
        <authorList>
            <person name="Afonso C.L."/>
            <person name="Miller P.J."/>
            <person name="Scott M.A."/>
            <person name="Spackman E."/>
            <person name="Goraichik I."/>
            <person name="Dimitrov K.M."/>
            <person name="Suarez D.L."/>
            <person name="Swayne D.E."/>
        </authorList>
    </citation>
    <scope>NUCLEOTIDE SEQUENCE [LARGE SCALE GENOMIC DNA]</scope>
    <source>
        <strain evidence="9">SB41UT1</strain>
    </source>
</reference>
<evidence type="ECO:0000256" key="3">
    <source>
        <dbReference type="ARBA" id="ARBA00022573"/>
    </source>
</evidence>
<dbReference type="GO" id="GO:0030788">
    <property type="term" value="F:precorrin-2 C20-methyltransferase activity"/>
    <property type="evidence" value="ECO:0007669"/>
    <property type="project" value="InterPro"/>
</dbReference>
<dbReference type="Gene3D" id="3.30.950.10">
    <property type="entry name" value="Methyltransferase, Cobalt-precorrin-4 Transmethylase, Domain 2"/>
    <property type="match status" value="1"/>
</dbReference>
<evidence type="ECO:0000256" key="2">
    <source>
        <dbReference type="ARBA" id="ARBA00005879"/>
    </source>
</evidence>
<dbReference type="PANTHER" id="PTHR43467:SF2">
    <property type="entry name" value="COBALT-PRECORRIN-2 C(20)-METHYLTRANSFERASE"/>
    <property type="match status" value="1"/>
</dbReference>
<dbReference type="NCBIfam" id="TIGR01467">
    <property type="entry name" value="cobI_cbiL"/>
    <property type="match status" value="1"/>
</dbReference>
<comment type="pathway">
    <text evidence="1">Cofactor biosynthesis; adenosylcobalamin biosynthesis.</text>
</comment>
<dbReference type="PANTHER" id="PTHR43467">
    <property type="entry name" value="COBALT-PRECORRIN-2 C(20)-METHYLTRANSFERASE"/>
    <property type="match status" value="1"/>
</dbReference>
<evidence type="ECO:0000313" key="10">
    <source>
        <dbReference type="Proteomes" id="UP000196573"/>
    </source>
</evidence>
<dbReference type="RefSeq" id="WP_087111129.1">
    <property type="nucleotide sequence ID" value="NZ_CBCSCN010000006.1"/>
</dbReference>
<organism evidence="9 10">
    <name type="scientific">Parendozoicomonas haliclonae</name>
    <dbReference type="NCBI Taxonomy" id="1960125"/>
    <lineage>
        <taxon>Bacteria</taxon>
        <taxon>Pseudomonadati</taxon>
        <taxon>Pseudomonadota</taxon>
        <taxon>Gammaproteobacteria</taxon>
        <taxon>Oceanospirillales</taxon>
        <taxon>Endozoicomonadaceae</taxon>
        <taxon>Parendozoicomonas</taxon>
    </lineage>
</organism>
<dbReference type="GO" id="GO:0043781">
    <property type="term" value="F:cobalt-factor II C20-methyltransferase activity"/>
    <property type="evidence" value="ECO:0007669"/>
    <property type="project" value="UniProtKB-EC"/>
</dbReference>
<dbReference type="InterPro" id="IPR006364">
    <property type="entry name" value="CobI/CbiL/CobIJ_dom"/>
</dbReference>
<proteinExistence type="inferred from homology"/>
<evidence type="ECO:0000313" key="9">
    <source>
        <dbReference type="EMBL" id="SMA48830.1"/>
    </source>
</evidence>
<dbReference type="EC" id="2.1.1.151" evidence="9"/>
<sequence length="254" mass="28128">MSENKFGKLYAVGVGTGAPDLMTLRAINLLKTVDVIAIPEKNPGARDSFAWEIITGALQEEEMQGERLFLWFPMTKDASITVPAWTAAADAIDECIKAGKSVAFVTEGDPSVYSTWHYILDEKDERWPTVEVEVVPGITSITAVPAATGIPLAEGEERFCVVPATYGINMLPRLAEEFDTIMLIKAGRMVEELKAMLTKLNLLDKATYVSHALMDKQEIYPLDQVPAENRYFSMVQISIRQRKGVLRTGISKND</sequence>
<comment type="similarity">
    <text evidence="2 7">Belongs to the precorrin methyltransferase family.</text>
</comment>
<evidence type="ECO:0000256" key="5">
    <source>
        <dbReference type="ARBA" id="ARBA00022679"/>
    </source>
</evidence>
<dbReference type="Gene3D" id="3.40.1010.10">
    <property type="entry name" value="Cobalt-precorrin-4 Transmethylase, Domain 1"/>
    <property type="match status" value="1"/>
</dbReference>
<keyword evidence="3" id="KW-0169">Cobalamin biosynthesis</keyword>
<evidence type="ECO:0000256" key="1">
    <source>
        <dbReference type="ARBA" id="ARBA00004953"/>
    </source>
</evidence>
<dbReference type="GO" id="GO:0032259">
    <property type="term" value="P:methylation"/>
    <property type="evidence" value="ECO:0007669"/>
    <property type="project" value="UniProtKB-KW"/>
</dbReference>
<dbReference type="InterPro" id="IPR035996">
    <property type="entry name" value="4pyrrol_Methylase_sf"/>
</dbReference>
<dbReference type="EMBL" id="FWPT01000006">
    <property type="protein sequence ID" value="SMA48830.1"/>
    <property type="molecule type" value="Genomic_DNA"/>
</dbReference>
<keyword evidence="6" id="KW-0949">S-adenosyl-L-methionine</keyword>
<protein>
    <submittedName>
        <fullName evidence="9">Cobalt-precorrin-2 C(20)-methyltransferase</fullName>
        <ecNumber evidence="9">2.1.1.151</ecNumber>
    </submittedName>
</protein>
<dbReference type="InterPro" id="IPR014776">
    <property type="entry name" value="4pyrrole_Mease_sub2"/>
</dbReference>
<dbReference type="Pfam" id="PF00590">
    <property type="entry name" value="TP_methylase"/>
    <property type="match status" value="1"/>
</dbReference>
<keyword evidence="5 9" id="KW-0808">Transferase</keyword>